<proteinExistence type="inferred from homology"/>
<comment type="similarity">
    <text evidence="1">Belongs to the adenylyl cyclase class-3 family.</text>
</comment>
<dbReference type="InterPro" id="IPR050697">
    <property type="entry name" value="Adenylyl/Guanylyl_Cyclase_3/4"/>
</dbReference>
<dbReference type="RefSeq" id="WP_191194878.1">
    <property type="nucleotide sequence ID" value="NZ_JACXYZ010000001.1"/>
</dbReference>
<feature type="region of interest" description="Disordered" evidence="2">
    <location>
        <begin position="1"/>
        <end position="22"/>
    </location>
</feature>
<dbReference type="PANTHER" id="PTHR43081">
    <property type="entry name" value="ADENYLATE CYCLASE, TERMINAL-DIFFERENTIATION SPECIFIC-RELATED"/>
    <property type="match status" value="1"/>
</dbReference>
<evidence type="ECO:0000256" key="1">
    <source>
        <dbReference type="ARBA" id="ARBA00005381"/>
    </source>
</evidence>
<evidence type="ECO:0000256" key="2">
    <source>
        <dbReference type="SAM" id="MobiDB-lite"/>
    </source>
</evidence>
<dbReference type="InterPro" id="IPR029787">
    <property type="entry name" value="Nucleotide_cyclase"/>
</dbReference>
<keyword evidence="5" id="KW-1185">Reference proteome</keyword>
<sequence length="339" mass="36840">MAPDRKRRAGLPGTGPQGAPGEQLDHAILRSEPAFNALEVAAETGVTIEQTRRLWRALGFPEFSGEKAYTAADIKAVSTLMGFVDSGAVDFDTAVNLTRGVGQTMARLADWEVSTLVSRVEEMEAGEEATGSRIGSALRLIDEVNPPFERLLVYAWRRHLAAAVGRIEAMGAKDEDLHTIDVSVGFADLVSFTALSNTLDRDEIGDLVEVFESRCQDVVARYGGRIIKSLGDSVLFVTNTAEEAVSVAEGIINVIGRDPKMPDVRLGLASGPVVQRLGDIFGPPVNMAARLTQVARRNRLIVDQNTADLLPDEDWEDRRLPARPVRGFGLVEPVAVRRR</sequence>
<dbReference type="PROSITE" id="PS50125">
    <property type="entry name" value="GUANYLATE_CYCLASE_2"/>
    <property type="match status" value="1"/>
</dbReference>
<dbReference type="SMART" id="SM00044">
    <property type="entry name" value="CYCc"/>
    <property type="match status" value="1"/>
</dbReference>
<protein>
    <submittedName>
        <fullName evidence="4">Adenylate/guanylate cyclase domain-containing protein</fullName>
    </submittedName>
</protein>
<dbReference type="Pfam" id="PF00211">
    <property type="entry name" value="Guanylate_cyc"/>
    <property type="match status" value="1"/>
</dbReference>
<gene>
    <name evidence="4" type="ORF">IEZ26_11220</name>
</gene>
<comment type="caution">
    <text evidence="4">The sequence shown here is derived from an EMBL/GenBank/DDBJ whole genome shotgun (WGS) entry which is preliminary data.</text>
</comment>
<evidence type="ECO:0000313" key="5">
    <source>
        <dbReference type="Proteomes" id="UP000618818"/>
    </source>
</evidence>
<evidence type="ECO:0000313" key="4">
    <source>
        <dbReference type="EMBL" id="MBD3925195.1"/>
    </source>
</evidence>
<dbReference type="PANTHER" id="PTHR43081:SF1">
    <property type="entry name" value="ADENYLATE CYCLASE, TERMINAL-DIFFERENTIATION SPECIFIC"/>
    <property type="match status" value="1"/>
</dbReference>
<dbReference type="SUPFAM" id="SSF55073">
    <property type="entry name" value="Nucleotide cyclase"/>
    <property type="match status" value="1"/>
</dbReference>
<dbReference type="Gene3D" id="3.30.70.1230">
    <property type="entry name" value="Nucleotide cyclase"/>
    <property type="match status" value="1"/>
</dbReference>
<dbReference type="EMBL" id="JACXYZ010000001">
    <property type="protein sequence ID" value="MBD3925195.1"/>
    <property type="molecule type" value="Genomic_DNA"/>
</dbReference>
<dbReference type="Proteomes" id="UP000618818">
    <property type="component" value="Unassembled WGS sequence"/>
</dbReference>
<name>A0ABR8NBE1_9ACTN</name>
<dbReference type="InterPro" id="IPR001054">
    <property type="entry name" value="A/G_cyclase"/>
</dbReference>
<dbReference type="CDD" id="cd07302">
    <property type="entry name" value="CHD"/>
    <property type="match status" value="1"/>
</dbReference>
<reference evidence="4 5" key="1">
    <citation type="submission" date="2020-09" db="EMBL/GenBank/DDBJ databases">
        <title>novel species in genus Nocardioides.</title>
        <authorList>
            <person name="Zhang G."/>
        </authorList>
    </citation>
    <scope>NUCLEOTIDE SEQUENCE [LARGE SCALE GENOMIC DNA]</scope>
    <source>
        <strain evidence="4 5">KCTC 39551</strain>
    </source>
</reference>
<evidence type="ECO:0000259" key="3">
    <source>
        <dbReference type="PROSITE" id="PS50125"/>
    </source>
</evidence>
<organism evidence="4 5">
    <name type="scientific">Nocardioides cavernae</name>
    <dbReference type="NCBI Taxonomy" id="1921566"/>
    <lineage>
        <taxon>Bacteria</taxon>
        <taxon>Bacillati</taxon>
        <taxon>Actinomycetota</taxon>
        <taxon>Actinomycetes</taxon>
        <taxon>Propionibacteriales</taxon>
        <taxon>Nocardioidaceae</taxon>
        <taxon>Nocardioides</taxon>
    </lineage>
</organism>
<accession>A0ABR8NBE1</accession>
<feature type="domain" description="Guanylate cyclase" evidence="3">
    <location>
        <begin position="183"/>
        <end position="292"/>
    </location>
</feature>